<accession>G7W8E8</accession>
<dbReference type="GO" id="GO:0004826">
    <property type="term" value="F:phenylalanine-tRNA ligase activity"/>
    <property type="evidence" value="ECO:0007669"/>
    <property type="project" value="InterPro"/>
</dbReference>
<dbReference type="HOGENOM" id="CLU_076869_2_1_9"/>
<dbReference type="PATRIC" id="fig|768706.3.peg.1418"/>
<protein>
    <recommendedName>
        <fullName evidence="1">B3/B4 tRNA-binding domain-containing protein</fullName>
    </recommendedName>
</protein>
<dbReference type="RefSeq" id="WP_014183907.1">
    <property type="nucleotide sequence ID" value="NC_016584.1"/>
</dbReference>
<dbReference type="PANTHER" id="PTHR39209">
    <property type="match status" value="1"/>
</dbReference>
<dbReference type="EMBL" id="CP003108">
    <property type="protein sequence ID" value="AET67088.1"/>
    <property type="molecule type" value="Genomic_DNA"/>
</dbReference>
<dbReference type="STRING" id="768706.Desor_1431"/>
<dbReference type="PANTHER" id="PTHR39209:SF2">
    <property type="entry name" value="CYTOPLASMIC PROTEIN"/>
    <property type="match status" value="1"/>
</dbReference>
<proteinExistence type="predicted"/>
<evidence type="ECO:0000313" key="2">
    <source>
        <dbReference type="EMBL" id="AET67088.1"/>
    </source>
</evidence>
<dbReference type="OrthoDB" id="9789812at2"/>
<dbReference type="GO" id="GO:0003723">
    <property type="term" value="F:RNA binding"/>
    <property type="evidence" value="ECO:0007669"/>
    <property type="project" value="InterPro"/>
</dbReference>
<reference evidence="3" key="1">
    <citation type="submission" date="2011-11" db="EMBL/GenBank/DDBJ databases">
        <title>Complete sequence of Desulfosporosinus orientis DSM 765.</title>
        <authorList>
            <person name="Lucas S."/>
            <person name="Han J."/>
            <person name="Lapidus A."/>
            <person name="Cheng J.-F."/>
            <person name="Goodwin L."/>
            <person name="Pitluck S."/>
            <person name="Peters L."/>
            <person name="Ovchinnikova G."/>
            <person name="Teshima H."/>
            <person name="Detter J.C."/>
            <person name="Han C."/>
            <person name="Tapia R."/>
            <person name="Land M."/>
            <person name="Hauser L."/>
            <person name="Kyrpides N."/>
            <person name="Ivanova N."/>
            <person name="Pagani I."/>
            <person name="Pester M."/>
            <person name="Spring S."/>
            <person name="Ollivier B."/>
            <person name="Rattei T."/>
            <person name="Klenk H.-P."/>
            <person name="Wagner M."/>
            <person name="Loy A."/>
            <person name="Woyke T."/>
        </authorList>
    </citation>
    <scope>NUCLEOTIDE SEQUENCE [LARGE SCALE GENOMIC DNA]</scope>
    <source>
        <strain evidence="3">ATCC 19365 / DSM 765 / NCIMB 8382 / VKM B-1628</strain>
    </source>
</reference>
<dbReference type="Gene3D" id="3.50.40.10">
    <property type="entry name" value="Phenylalanyl-trna Synthetase, Chain B, domain 3"/>
    <property type="match status" value="1"/>
</dbReference>
<gene>
    <name evidence="2" type="ordered locus">Desor_1431</name>
</gene>
<dbReference type="InterPro" id="IPR020825">
    <property type="entry name" value="Phe-tRNA_synthase-like_B3/B4"/>
</dbReference>
<dbReference type="KEGG" id="dor:Desor_1431"/>
<dbReference type="Proteomes" id="UP000006346">
    <property type="component" value="Chromosome"/>
</dbReference>
<dbReference type="Pfam" id="PF03483">
    <property type="entry name" value="B3_4"/>
    <property type="match status" value="1"/>
</dbReference>
<organism evidence="2 3">
    <name type="scientific">Desulfosporosinus orientis (strain ATCC 19365 / DSM 765 / NCIMB 8382 / VKM B-1628 / Singapore I)</name>
    <name type="common">Desulfotomaculum orientis</name>
    <dbReference type="NCBI Taxonomy" id="768706"/>
    <lineage>
        <taxon>Bacteria</taxon>
        <taxon>Bacillati</taxon>
        <taxon>Bacillota</taxon>
        <taxon>Clostridia</taxon>
        <taxon>Eubacteriales</taxon>
        <taxon>Desulfitobacteriaceae</taxon>
        <taxon>Desulfosporosinus</taxon>
    </lineage>
</organism>
<dbReference type="SUPFAM" id="SSF56037">
    <property type="entry name" value="PheT/TilS domain"/>
    <property type="match status" value="1"/>
</dbReference>
<keyword evidence="3" id="KW-1185">Reference proteome</keyword>
<reference evidence="2 3" key="2">
    <citation type="journal article" date="2012" name="J. Bacteriol.">
        <title>Complete genome sequences of Desulfosporosinus orientis DSM765T, Desulfosporosinus youngiae DSM17734T, Desulfosporosinus meridiei DSM13257T, and Desulfosporosinus acidiphilus DSM22704T.</title>
        <authorList>
            <person name="Pester M."/>
            <person name="Brambilla E."/>
            <person name="Alazard D."/>
            <person name="Rattei T."/>
            <person name="Weinmaier T."/>
            <person name="Han J."/>
            <person name="Lucas S."/>
            <person name="Lapidus A."/>
            <person name="Cheng J.F."/>
            <person name="Goodwin L."/>
            <person name="Pitluck S."/>
            <person name="Peters L."/>
            <person name="Ovchinnikova G."/>
            <person name="Teshima H."/>
            <person name="Detter J.C."/>
            <person name="Han C.S."/>
            <person name="Tapia R."/>
            <person name="Land M.L."/>
            <person name="Hauser L."/>
            <person name="Kyrpides N.C."/>
            <person name="Ivanova N.N."/>
            <person name="Pagani I."/>
            <person name="Huntmann M."/>
            <person name="Wei C.L."/>
            <person name="Davenport K.W."/>
            <person name="Daligault H."/>
            <person name="Chain P.S."/>
            <person name="Chen A."/>
            <person name="Mavromatis K."/>
            <person name="Markowitz V."/>
            <person name="Szeto E."/>
            <person name="Mikhailova N."/>
            <person name="Pati A."/>
            <person name="Wagner M."/>
            <person name="Woyke T."/>
            <person name="Ollivier B."/>
            <person name="Klenk H.P."/>
            <person name="Spring S."/>
            <person name="Loy A."/>
        </authorList>
    </citation>
    <scope>NUCLEOTIDE SEQUENCE [LARGE SCALE GENOMIC DNA]</scope>
    <source>
        <strain evidence="3">ATCC 19365 / DSM 765 / NCIMB 8382 / VKM B-1628</strain>
    </source>
</reference>
<evidence type="ECO:0000259" key="1">
    <source>
        <dbReference type="SMART" id="SM00873"/>
    </source>
</evidence>
<name>G7W8E8_DESOD</name>
<dbReference type="SMART" id="SM00873">
    <property type="entry name" value="B3_4"/>
    <property type="match status" value="1"/>
</dbReference>
<dbReference type="AlphaFoldDB" id="G7W8E8"/>
<sequence length="220" mass="24317">MIDFSISQELKDICPEVVLGCIQAKVTVQGSSDSLWKEIESYCDVLKQDKVLENLVSESRIIAGREAYKKLGKVPSKYRTSSEALIRRVLQGKGVYRINNIVDINNLLSLKSKFPVGSYNVDNIHSPVVLGIGKPGEQYKGIGKELINIENLPVLKDNLGSFGSPTSDSERAMITNSAQEIVICIFSFSGDGDILEYLKDAEMLLEEFADGKNIKTIIIK</sequence>
<feature type="domain" description="B3/B4 tRNA-binding" evidence="1">
    <location>
        <begin position="62"/>
        <end position="210"/>
    </location>
</feature>
<evidence type="ECO:0000313" key="3">
    <source>
        <dbReference type="Proteomes" id="UP000006346"/>
    </source>
</evidence>
<dbReference type="InterPro" id="IPR005146">
    <property type="entry name" value="B3/B4_tRNA-bd"/>
</dbReference>
<dbReference type="eggNOG" id="COG3382">
    <property type="taxonomic scope" value="Bacteria"/>
</dbReference>